<dbReference type="AlphaFoldDB" id="A0A3M7S1J0"/>
<reference evidence="1 2" key="1">
    <citation type="journal article" date="2018" name="Sci. Rep.">
        <title>Genomic signatures of local adaptation to the degree of environmental predictability in rotifers.</title>
        <authorList>
            <person name="Franch-Gras L."/>
            <person name="Hahn C."/>
            <person name="Garcia-Roger E.M."/>
            <person name="Carmona M.J."/>
            <person name="Serra M."/>
            <person name="Gomez A."/>
        </authorList>
    </citation>
    <scope>NUCLEOTIDE SEQUENCE [LARGE SCALE GENOMIC DNA]</scope>
    <source>
        <strain evidence="1">HYR1</strain>
    </source>
</reference>
<dbReference type="OrthoDB" id="10579387at2759"/>
<name>A0A3M7S1J0_BRAPC</name>
<protein>
    <recommendedName>
        <fullName evidence="3">FLYWCH-type domain-containing protein</fullName>
    </recommendedName>
</protein>
<organism evidence="1 2">
    <name type="scientific">Brachionus plicatilis</name>
    <name type="common">Marine rotifer</name>
    <name type="synonym">Brachionus muelleri</name>
    <dbReference type="NCBI Taxonomy" id="10195"/>
    <lineage>
        <taxon>Eukaryota</taxon>
        <taxon>Metazoa</taxon>
        <taxon>Spiralia</taxon>
        <taxon>Gnathifera</taxon>
        <taxon>Rotifera</taxon>
        <taxon>Eurotatoria</taxon>
        <taxon>Monogononta</taxon>
        <taxon>Pseudotrocha</taxon>
        <taxon>Ploima</taxon>
        <taxon>Brachionidae</taxon>
        <taxon>Brachionus</taxon>
    </lineage>
</organism>
<evidence type="ECO:0000313" key="1">
    <source>
        <dbReference type="EMBL" id="RNA29656.1"/>
    </source>
</evidence>
<comment type="caution">
    <text evidence="1">The sequence shown here is derived from an EMBL/GenBank/DDBJ whole genome shotgun (WGS) entry which is preliminary data.</text>
</comment>
<dbReference type="Proteomes" id="UP000276133">
    <property type="component" value="Unassembled WGS sequence"/>
</dbReference>
<sequence>MYWRCNYESYKKGKKHCKQRLHTDLDCKPLKLTKTVHNHDSDSPEDIENILVINRIKEHSKQTIENPRTIINDALSNLPRSSTHLIYRKEKKRKLYSTNM</sequence>
<evidence type="ECO:0008006" key="3">
    <source>
        <dbReference type="Google" id="ProtNLM"/>
    </source>
</evidence>
<proteinExistence type="predicted"/>
<gene>
    <name evidence="1" type="ORF">BpHYR1_026584</name>
</gene>
<keyword evidence="2" id="KW-1185">Reference proteome</keyword>
<dbReference type="EMBL" id="REGN01002178">
    <property type="protein sequence ID" value="RNA29656.1"/>
    <property type="molecule type" value="Genomic_DNA"/>
</dbReference>
<accession>A0A3M7S1J0</accession>
<evidence type="ECO:0000313" key="2">
    <source>
        <dbReference type="Proteomes" id="UP000276133"/>
    </source>
</evidence>